<evidence type="ECO:0000256" key="1">
    <source>
        <dbReference type="SAM" id="MobiDB-lite"/>
    </source>
</evidence>
<organism evidence="2 3">
    <name type="scientific">Argiope bruennichi</name>
    <name type="common">Wasp spider</name>
    <name type="synonym">Aranea bruennichi</name>
    <dbReference type="NCBI Taxonomy" id="94029"/>
    <lineage>
        <taxon>Eukaryota</taxon>
        <taxon>Metazoa</taxon>
        <taxon>Ecdysozoa</taxon>
        <taxon>Arthropoda</taxon>
        <taxon>Chelicerata</taxon>
        <taxon>Arachnida</taxon>
        <taxon>Araneae</taxon>
        <taxon>Araneomorphae</taxon>
        <taxon>Entelegynae</taxon>
        <taxon>Araneoidea</taxon>
        <taxon>Araneidae</taxon>
        <taxon>Argiope</taxon>
    </lineage>
</organism>
<comment type="caution">
    <text evidence="2">The sequence shown here is derived from an EMBL/GenBank/DDBJ whole genome shotgun (WGS) entry which is preliminary data.</text>
</comment>
<reference evidence="2" key="2">
    <citation type="submission" date="2020-06" db="EMBL/GenBank/DDBJ databases">
        <authorList>
            <person name="Sheffer M."/>
        </authorList>
    </citation>
    <scope>NUCLEOTIDE SEQUENCE</scope>
</reference>
<feature type="compositionally biased region" description="Polar residues" evidence="1">
    <location>
        <begin position="39"/>
        <end position="49"/>
    </location>
</feature>
<dbReference type="Proteomes" id="UP000807504">
    <property type="component" value="Unassembled WGS sequence"/>
</dbReference>
<dbReference type="EMBL" id="JABXBU010002230">
    <property type="protein sequence ID" value="KAF8767370.1"/>
    <property type="molecule type" value="Genomic_DNA"/>
</dbReference>
<evidence type="ECO:0000313" key="2">
    <source>
        <dbReference type="EMBL" id="KAF8767370.1"/>
    </source>
</evidence>
<gene>
    <name evidence="2" type="ORF">HNY73_020345</name>
</gene>
<name>A0A8T0E7R2_ARGBR</name>
<proteinExistence type="predicted"/>
<protein>
    <submittedName>
        <fullName evidence="2">Uncharacterized protein</fullName>
    </submittedName>
</protein>
<sequence>MFCASKVFVSTLTDDKICNVTQPPKKKRAKQDTNRTELPCSTNSLRETNNLHPDVTEVSESDDYIDYDPEETIDEDMVNVYRQQPSTSRTIINPRFYPTFKKKYAKHQRKEKG</sequence>
<keyword evidence="3" id="KW-1185">Reference proteome</keyword>
<dbReference type="AlphaFoldDB" id="A0A8T0E7R2"/>
<accession>A0A8T0E7R2</accession>
<evidence type="ECO:0000313" key="3">
    <source>
        <dbReference type="Proteomes" id="UP000807504"/>
    </source>
</evidence>
<feature type="region of interest" description="Disordered" evidence="1">
    <location>
        <begin position="23"/>
        <end position="49"/>
    </location>
</feature>
<reference evidence="2" key="1">
    <citation type="journal article" date="2020" name="bioRxiv">
        <title>Chromosome-level reference genome of the European wasp spider Argiope bruennichi: a resource for studies on range expansion and evolutionary adaptation.</title>
        <authorList>
            <person name="Sheffer M.M."/>
            <person name="Hoppe A."/>
            <person name="Krehenwinkel H."/>
            <person name="Uhl G."/>
            <person name="Kuss A.W."/>
            <person name="Jensen L."/>
            <person name="Jensen C."/>
            <person name="Gillespie R.G."/>
            <person name="Hoff K.J."/>
            <person name="Prost S."/>
        </authorList>
    </citation>
    <scope>NUCLEOTIDE SEQUENCE</scope>
</reference>